<sequence length="84" mass="9193">MYTRSVDSHPALLVHGPLTLALMLNALPGPVARFTYRNYAPLYVNEPLRVCVREAQREGGAPWDVWVEGPDGGMAVRGSAVMAR</sequence>
<evidence type="ECO:0000313" key="1">
    <source>
        <dbReference type="EMBL" id="KAG6014168.1"/>
    </source>
</evidence>
<accession>A0A9P7NDU3</accession>
<dbReference type="SUPFAM" id="SSF54637">
    <property type="entry name" value="Thioesterase/thiol ester dehydrase-isomerase"/>
    <property type="match status" value="1"/>
</dbReference>
<dbReference type="Proteomes" id="UP000748025">
    <property type="component" value="Unassembled WGS sequence"/>
</dbReference>
<proteinExistence type="predicted"/>
<reference evidence="1" key="1">
    <citation type="journal article" date="2020" name="bioRxiv">
        <title>Whole genome comparisons of ergot fungi reveals the divergence and evolution of species within the genus Claviceps are the result of varying mechanisms driving genome evolution and host range expansion.</title>
        <authorList>
            <person name="Wyka S.A."/>
            <person name="Mondo S.J."/>
            <person name="Liu M."/>
            <person name="Dettman J."/>
            <person name="Nalam V."/>
            <person name="Broders K.D."/>
        </authorList>
    </citation>
    <scope>NUCLEOTIDE SEQUENCE</scope>
    <source>
        <strain evidence="1">CCC 602</strain>
    </source>
</reference>
<dbReference type="AlphaFoldDB" id="A0A9P7NDU3"/>
<dbReference type="Gene3D" id="3.10.129.10">
    <property type="entry name" value="Hotdog Thioesterase"/>
    <property type="match status" value="1"/>
</dbReference>
<dbReference type="InterPro" id="IPR052741">
    <property type="entry name" value="Mitochondrial_HTD2"/>
</dbReference>
<protein>
    <recommendedName>
        <fullName evidence="3">MaoC-like domain-containing protein</fullName>
    </recommendedName>
</protein>
<evidence type="ECO:0008006" key="3">
    <source>
        <dbReference type="Google" id="ProtNLM"/>
    </source>
</evidence>
<keyword evidence="2" id="KW-1185">Reference proteome</keyword>
<name>A0A9P7NDU3_9HYPO</name>
<gene>
    <name evidence="1" type="ORF">E4U43_006854</name>
</gene>
<dbReference type="EMBL" id="SRPW01000491">
    <property type="protein sequence ID" value="KAG6014168.1"/>
    <property type="molecule type" value="Genomic_DNA"/>
</dbReference>
<dbReference type="GO" id="GO:0005739">
    <property type="term" value="C:mitochondrion"/>
    <property type="evidence" value="ECO:0007669"/>
    <property type="project" value="TreeGrafter"/>
</dbReference>
<evidence type="ECO:0000313" key="2">
    <source>
        <dbReference type="Proteomes" id="UP000748025"/>
    </source>
</evidence>
<dbReference type="InterPro" id="IPR029069">
    <property type="entry name" value="HotDog_dom_sf"/>
</dbReference>
<dbReference type="GO" id="GO:0019171">
    <property type="term" value="F:(3R)-hydroxyacyl-[acyl-carrier-protein] dehydratase activity"/>
    <property type="evidence" value="ECO:0007669"/>
    <property type="project" value="TreeGrafter"/>
</dbReference>
<comment type="caution">
    <text evidence="1">The sequence shown here is derived from an EMBL/GenBank/DDBJ whole genome shotgun (WGS) entry which is preliminary data.</text>
</comment>
<organism evidence="1 2">
    <name type="scientific">Claviceps pusilla</name>
    <dbReference type="NCBI Taxonomy" id="123648"/>
    <lineage>
        <taxon>Eukaryota</taxon>
        <taxon>Fungi</taxon>
        <taxon>Dikarya</taxon>
        <taxon>Ascomycota</taxon>
        <taxon>Pezizomycotina</taxon>
        <taxon>Sordariomycetes</taxon>
        <taxon>Hypocreomycetidae</taxon>
        <taxon>Hypocreales</taxon>
        <taxon>Clavicipitaceae</taxon>
        <taxon>Claviceps</taxon>
    </lineage>
</organism>
<dbReference type="PANTHER" id="PTHR28152">
    <property type="entry name" value="HYDROXYACYL-THIOESTER DEHYDRATASE TYPE 2, MITOCHONDRIAL"/>
    <property type="match status" value="1"/>
</dbReference>
<dbReference type="OrthoDB" id="3257538at2759"/>
<dbReference type="PANTHER" id="PTHR28152:SF1">
    <property type="entry name" value="HYDROXYACYL-THIOESTER DEHYDRATASE TYPE 2, MITOCHONDRIAL"/>
    <property type="match status" value="1"/>
</dbReference>